<name>A0A485P4S9_LYNPA</name>
<evidence type="ECO:0000256" key="3">
    <source>
        <dbReference type="ARBA" id="ARBA00005598"/>
    </source>
</evidence>
<accession>A0A485P4S9</accession>
<evidence type="ECO:0000256" key="10">
    <source>
        <dbReference type="ARBA" id="ARBA00030096"/>
    </source>
</evidence>
<evidence type="ECO:0000259" key="14">
    <source>
        <dbReference type="PROSITE" id="PS50280"/>
    </source>
</evidence>
<evidence type="ECO:0000256" key="12">
    <source>
        <dbReference type="ARBA" id="ARBA00073248"/>
    </source>
</evidence>
<protein>
    <recommendedName>
        <fullName evidence="4">N-lysine methyltransferase SETD6</fullName>
    </recommendedName>
    <alternativeName>
        <fullName evidence="12">N-lysine methyltransferase setd6</fullName>
    </alternativeName>
    <alternativeName>
        <fullName evidence="11">Protein NDRG4</fullName>
    </alternativeName>
    <alternativeName>
        <fullName evidence="10">SET domain-containing protein 6</fullName>
    </alternativeName>
</protein>
<evidence type="ECO:0000256" key="1">
    <source>
        <dbReference type="ARBA" id="ARBA00004123"/>
    </source>
</evidence>
<feature type="compositionally biased region" description="Polar residues" evidence="13">
    <location>
        <begin position="369"/>
        <end position="380"/>
    </location>
</feature>
<evidence type="ECO:0000313" key="15">
    <source>
        <dbReference type="EMBL" id="VFV41155.1"/>
    </source>
</evidence>
<dbReference type="Pfam" id="PF09273">
    <property type="entry name" value="Rubis-subs-bind"/>
    <property type="match status" value="1"/>
</dbReference>
<dbReference type="SUPFAM" id="SSF81822">
    <property type="entry name" value="RuBisCo LSMT C-terminal, substrate-binding domain"/>
    <property type="match status" value="1"/>
</dbReference>
<comment type="similarity">
    <text evidence="3">Belongs to the NDRG family.</text>
</comment>
<evidence type="ECO:0000256" key="8">
    <source>
        <dbReference type="ARBA" id="ARBA00022691"/>
    </source>
</evidence>
<dbReference type="SUPFAM" id="SSF82199">
    <property type="entry name" value="SET domain"/>
    <property type="match status" value="1"/>
</dbReference>
<evidence type="ECO:0000256" key="9">
    <source>
        <dbReference type="ARBA" id="ARBA00023242"/>
    </source>
</evidence>
<dbReference type="InterPro" id="IPR001214">
    <property type="entry name" value="SET_dom"/>
</dbReference>
<evidence type="ECO:0000256" key="13">
    <source>
        <dbReference type="SAM" id="MobiDB-lite"/>
    </source>
</evidence>
<dbReference type="GO" id="GO:0032259">
    <property type="term" value="P:methylation"/>
    <property type="evidence" value="ECO:0007669"/>
    <property type="project" value="UniProtKB-KW"/>
</dbReference>
<dbReference type="Gene3D" id="3.90.1410.10">
    <property type="entry name" value="set domain protein methyltransferase, domain 1"/>
    <property type="match status" value="1"/>
</dbReference>
<proteinExistence type="inferred from homology"/>
<evidence type="ECO:0000256" key="11">
    <source>
        <dbReference type="ARBA" id="ARBA00072001"/>
    </source>
</evidence>
<dbReference type="EMBL" id="CAAGRJ010029895">
    <property type="protein sequence ID" value="VFV41155.1"/>
    <property type="molecule type" value="Genomic_DNA"/>
</dbReference>
<dbReference type="InterPro" id="IPR036464">
    <property type="entry name" value="Rubisco_LSMT_subst-bd_sf"/>
</dbReference>
<feature type="region of interest" description="Disordered" evidence="13">
    <location>
        <begin position="357"/>
        <end position="380"/>
    </location>
</feature>
<dbReference type="SUPFAM" id="SSF53474">
    <property type="entry name" value="alpha/beta-Hydrolases"/>
    <property type="match status" value="1"/>
</dbReference>
<dbReference type="GO" id="GO:0005634">
    <property type="term" value="C:nucleus"/>
    <property type="evidence" value="ECO:0007669"/>
    <property type="project" value="UniProtKB-SubCell"/>
</dbReference>
<gene>
    <name evidence="15" type="ORF">LYPA_23C012301</name>
</gene>
<dbReference type="InterPro" id="IPR044430">
    <property type="entry name" value="SETD6_SET"/>
</dbReference>
<organism evidence="15 16">
    <name type="scientific">Lynx pardinus</name>
    <name type="common">Iberian lynx</name>
    <name type="synonym">Felis pardina</name>
    <dbReference type="NCBI Taxonomy" id="191816"/>
    <lineage>
        <taxon>Eukaryota</taxon>
        <taxon>Metazoa</taxon>
        <taxon>Chordata</taxon>
        <taxon>Craniata</taxon>
        <taxon>Vertebrata</taxon>
        <taxon>Euteleostomi</taxon>
        <taxon>Mammalia</taxon>
        <taxon>Eutheria</taxon>
        <taxon>Laurasiatheria</taxon>
        <taxon>Carnivora</taxon>
        <taxon>Feliformia</taxon>
        <taxon>Felidae</taxon>
        <taxon>Felinae</taxon>
        <taxon>Lynx</taxon>
    </lineage>
</organism>
<dbReference type="CDD" id="cd19178">
    <property type="entry name" value="SET_SETD6"/>
    <property type="match status" value="1"/>
</dbReference>
<keyword evidence="16" id="KW-1185">Reference proteome</keyword>
<reference evidence="15 16" key="1">
    <citation type="submission" date="2019-01" db="EMBL/GenBank/DDBJ databases">
        <authorList>
            <person name="Alioto T."/>
            <person name="Alioto T."/>
        </authorList>
    </citation>
    <scope>NUCLEOTIDE SEQUENCE [LARGE SCALE GENOMIC DNA]</scope>
</reference>
<dbReference type="PANTHER" id="PTHR11034">
    <property type="entry name" value="N-MYC DOWNSTREAM REGULATED"/>
    <property type="match status" value="1"/>
</dbReference>
<keyword evidence="5" id="KW-0963">Cytoplasm</keyword>
<dbReference type="FunFam" id="3.90.1410.10:FF:000018">
    <property type="entry name" value="N-lysine methyltransferase SETD6 isoform X2"/>
    <property type="match status" value="1"/>
</dbReference>
<evidence type="ECO:0000256" key="5">
    <source>
        <dbReference type="ARBA" id="ARBA00022490"/>
    </source>
</evidence>
<keyword evidence="6" id="KW-0489">Methyltransferase</keyword>
<comment type="subcellular location">
    <subcellularLocation>
        <location evidence="2">Cytoplasm</location>
        <location evidence="2">Cytosol</location>
    </subcellularLocation>
    <subcellularLocation>
        <location evidence="1">Nucleus</location>
    </subcellularLocation>
</comment>
<dbReference type="InterPro" id="IPR029058">
    <property type="entry name" value="AB_hydrolase_fold"/>
</dbReference>
<evidence type="ECO:0000256" key="4">
    <source>
        <dbReference type="ARBA" id="ARBA00016973"/>
    </source>
</evidence>
<dbReference type="PROSITE" id="PS50280">
    <property type="entry name" value="SET"/>
    <property type="match status" value="1"/>
</dbReference>
<dbReference type="FunFam" id="3.90.1420.10:FF:000002">
    <property type="entry name" value="N-lysine methyltransferase SETD6"/>
    <property type="match status" value="1"/>
</dbReference>
<dbReference type="Proteomes" id="UP000386466">
    <property type="component" value="Unassembled WGS sequence"/>
</dbReference>
<dbReference type="AlphaFoldDB" id="A0A485P4S9"/>
<keyword evidence="7" id="KW-0808">Transferase</keyword>
<evidence type="ECO:0000256" key="6">
    <source>
        <dbReference type="ARBA" id="ARBA00022603"/>
    </source>
</evidence>
<dbReference type="InterPro" id="IPR004142">
    <property type="entry name" value="NDRG"/>
</dbReference>
<sequence>MKVLGHKIELLTGLLLHDVTMAGLQELRFPEEKPLLRGQDAAELENSDTFLLAVDTDWKEHDIETPYGLLHVVIRGSPKGNRPAILTYHDVGLNHKLCFNTFFNFEDMQEITKHFVVCHVDAPGQQVGASQFPQGYQFPSMEQLAAMLPSVVQHFGFKYVIGIGVGAGAYVLAKFALIFPDLVEGLVLMNIDPNGKGWIDWAATKLSGLTSTLPDTVLSHLFSQEELVSNTELVQSYRQQIGNVVNQANLQLFWNMYNSRRDLDINRPGTVPNAKTLRCPVMLVVGDNAPAEDGVVECNSKLDPTTTTFLKMADSGGLPQVTQPGKLTEAFKYFLQGMGYMPSASMTRLARSRTASLTSAGSVDGSRPQACTHSESSEGLGQVNHTMEVSSQFHGGQPNQQQCVQGHQKLGVVRESSGQAMPTFYVGITKQEEILSGKKWSKVVRLLQAHITISGLLEWLGLGLAGSWGALQSQSGWVPLLLALLHELQAPASPWSPYFAMWPELGRLEHPMFWPEEERRRLLQGTGVPEAVEKDLANIRSEYYSIVLPFMEAHPDLFSPRVRSLELYHQLVALVMAYSFQEPLEEEEDEKEPNSPLMVPAADILNHLANHNANLEYSPNCLRMVATQPIPKGHEIFNTYGQMANWQLIHMYGFVEPYPDNTDDTADIQMVTVREAALLGTKVEAERLLLYERWDFLCKLEMVGEEGAFVIGREEVLTEEELTTTLKVLCMPAEEFREFKDQDGWGDDKREEESLTVTNIPRLKASWRQLLRDSVLLTLQTYATDLKSEQDLLSNKEVYTKLSSREQQALQVRYGQKMILHQLLELTS</sequence>
<evidence type="ECO:0000313" key="16">
    <source>
        <dbReference type="Proteomes" id="UP000386466"/>
    </source>
</evidence>
<dbReference type="Gene3D" id="3.40.50.1820">
    <property type="entry name" value="alpha/beta hydrolase"/>
    <property type="match status" value="1"/>
</dbReference>
<dbReference type="InterPro" id="IPR046341">
    <property type="entry name" value="SET_dom_sf"/>
</dbReference>
<dbReference type="Gene3D" id="3.90.1420.10">
    <property type="entry name" value="Rubisco LSMT, substrate-binding domain"/>
    <property type="match status" value="1"/>
</dbReference>
<dbReference type="Pfam" id="PF03096">
    <property type="entry name" value="Ndr"/>
    <property type="match status" value="1"/>
</dbReference>
<feature type="domain" description="SET" evidence="14">
    <location>
        <begin position="422"/>
        <end position="641"/>
    </location>
</feature>
<dbReference type="FunFam" id="3.40.50.1820:FF:000009">
    <property type="entry name" value="NDRG family member 4"/>
    <property type="match status" value="1"/>
</dbReference>
<dbReference type="InterPro" id="IPR015353">
    <property type="entry name" value="Rubisco_LSMT_subst-bd"/>
</dbReference>
<keyword evidence="9" id="KW-0539">Nucleus</keyword>
<evidence type="ECO:0000256" key="2">
    <source>
        <dbReference type="ARBA" id="ARBA00004514"/>
    </source>
</evidence>
<dbReference type="GO" id="GO:0016279">
    <property type="term" value="F:protein-lysine N-methyltransferase activity"/>
    <property type="evidence" value="ECO:0007669"/>
    <property type="project" value="InterPro"/>
</dbReference>
<keyword evidence="8" id="KW-0949">S-adenosyl-L-methionine</keyword>
<evidence type="ECO:0000256" key="7">
    <source>
        <dbReference type="ARBA" id="ARBA00022679"/>
    </source>
</evidence>
<dbReference type="GO" id="GO:0005829">
    <property type="term" value="C:cytosol"/>
    <property type="evidence" value="ECO:0007669"/>
    <property type="project" value="UniProtKB-SubCell"/>
</dbReference>
<dbReference type="Pfam" id="PF00856">
    <property type="entry name" value="SET"/>
    <property type="match status" value="1"/>
</dbReference>
<dbReference type="GO" id="GO:0016020">
    <property type="term" value="C:membrane"/>
    <property type="evidence" value="ECO:0007669"/>
    <property type="project" value="UniProtKB-ARBA"/>
</dbReference>